<keyword evidence="1" id="KW-0732">Signal</keyword>
<dbReference type="EMBL" id="GBRH01161671">
    <property type="protein sequence ID" value="JAE36225.1"/>
    <property type="molecule type" value="Transcribed_RNA"/>
</dbReference>
<reference evidence="2" key="1">
    <citation type="submission" date="2014-09" db="EMBL/GenBank/DDBJ databases">
        <authorList>
            <person name="Magalhaes I.L.F."/>
            <person name="Oliveira U."/>
            <person name="Santos F.R."/>
            <person name="Vidigal T.H.D.A."/>
            <person name="Brescovit A.D."/>
            <person name="Santos A.J."/>
        </authorList>
    </citation>
    <scope>NUCLEOTIDE SEQUENCE</scope>
    <source>
        <tissue evidence="2">Shoot tissue taken approximately 20 cm above the soil surface</tissue>
    </source>
</reference>
<sequence>MTCLLSPSLLLMTCLSVHISSSSNTNQSYRSAASNSGGH</sequence>
<feature type="signal peptide" evidence="1">
    <location>
        <begin position="1"/>
        <end position="16"/>
    </location>
</feature>
<name>A0A0A9HGE7_ARUDO</name>
<protein>
    <submittedName>
        <fullName evidence="2">Uncharacterized protein</fullName>
    </submittedName>
</protein>
<proteinExistence type="predicted"/>
<evidence type="ECO:0000256" key="1">
    <source>
        <dbReference type="SAM" id="SignalP"/>
    </source>
</evidence>
<reference evidence="2" key="2">
    <citation type="journal article" date="2015" name="Data Brief">
        <title>Shoot transcriptome of the giant reed, Arundo donax.</title>
        <authorList>
            <person name="Barrero R.A."/>
            <person name="Guerrero F.D."/>
            <person name="Moolhuijzen P."/>
            <person name="Goolsby J.A."/>
            <person name="Tidwell J."/>
            <person name="Bellgard S.E."/>
            <person name="Bellgard M.I."/>
        </authorList>
    </citation>
    <scope>NUCLEOTIDE SEQUENCE</scope>
    <source>
        <tissue evidence="2">Shoot tissue taken approximately 20 cm above the soil surface</tissue>
    </source>
</reference>
<accession>A0A0A9HGE7</accession>
<dbReference type="AlphaFoldDB" id="A0A0A9HGE7"/>
<evidence type="ECO:0000313" key="2">
    <source>
        <dbReference type="EMBL" id="JAE36225.1"/>
    </source>
</evidence>
<organism evidence="2">
    <name type="scientific">Arundo donax</name>
    <name type="common">Giant reed</name>
    <name type="synonym">Donax arundinaceus</name>
    <dbReference type="NCBI Taxonomy" id="35708"/>
    <lineage>
        <taxon>Eukaryota</taxon>
        <taxon>Viridiplantae</taxon>
        <taxon>Streptophyta</taxon>
        <taxon>Embryophyta</taxon>
        <taxon>Tracheophyta</taxon>
        <taxon>Spermatophyta</taxon>
        <taxon>Magnoliopsida</taxon>
        <taxon>Liliopsida</taxon>
        <taxon>Poales</taxon>
        <taxon>Poaceae</taxon>
        <taxon>PACMAD clade</taxon>
        <taxon>Arundinoideae</taxon>
        <taxon>Arundineae</taxon>
        <taxon>Arundo</taxon>
    </lineage>
</organism>
<feature type="chain" id="PRO_5002048208" evidence="1">
    <location>
        <begin position="17"/>
        <end position="39"/>
    </location>
</feature>